<keyword evidence="2" id="KW-1185">Reference proteome</keyword>
<accession>A0ACB7HIZ8</accession>
<comment type="caution">
    <text evidence="1">The sequence shown here is derived from an EMBL/GenBank/DDBJ whole genome shotgun (WGS) entry which is preliminary data.</text>
</comment>
<name>A0ACB7HIZ8_MANES</name>
<proteinExistence type="predicted"/>
<protein>
    <submittedName>
        <fullName evidence="1">Uncharacterized protein</fullName>
    </submittedName>
</protein>
<evidence type="ECO:0000313" key="2">
    <source>
        <dbReference type="Proteomes" id="UP000091857"/>
    </source>
</evidence>
<evidence type="ECO:0000313" key="1">
    <source>
        <dbReference type="EMBL" id="KAG8650816.1"/>
    </source>
</evidence>
<dbReference type="EMBL" id="CM004393">
    <property type="protein sequence ID" value="KAG8650816.1"/>
    <property type="molecule type" value="Genomic_DNA"/>
</dbReference>
<reference evidence="2" key="1">
    <citation type="journal article" date="2016" name="Nat. Biotechnol.">
        <title>Sequencing wild and cultivated cassava and related species reveals extensive interspecific hybridization and genetic diversity.</title>
        <authorList>
            <person name="Bredeson J.V."/>
            <person name="Lyons J.B."/>
            <person name="Prochnik S.E."/>
            <person name="Wu G.A."/>
            <person name="Ha C.M."/>
            <person name="Edsinger-Gonzales E."/>
            <person name="Grimwood J."/>
            <person name="Schmutz J."/>
            <person name="Rabbi I.Y."/>
            <person name="Egesi C."/>
            <person name="Nauluvula P."/>
            <person name="Lebot V."/>
            <person name="Ndunguru J."/>
            <person name="Mkamilo G."/>
            <person name="Bart R.S."/>
            <person name="Setter T.L."/>
            <person name="Gleadow R.M."/>
            <person name="Kulakow P."/>
            <person name="Ferguson M.E."/>
            <person name="Rounsley S."/>
            <person name="Rokhsar D.S."/>
        </authorList>
    </citation>
    <scope>NUCLEOTIDE SEQUENCE [LARGE SCALE GENOMIC DNA]</scope>
    <source>
        <strain evidence="2">cv. AM560-2</strain>
    </source>
</reference>
<dbReference type="Proteomes" id="UP000091857">
    <property type="component" value="Chromosome 7"/>
</dbReference>
<gene>
    <name evidence="1" type="ORF">MANES_07G072328v8</name>
</gene>
<organism evidence="1 2">
    <name type="scientific">Manihot esculenta</name>
    <name type="common">Cassava</name>
    <name type="synonym">Jatropha manihot</name>
    <dbReference type="NCBI Taxonomy" id="3983"/>
    <lineage>
        <taxon>Eukaryota</taxon>
        <taxon>Viridiplantae</taxon>
        <taxon>Streptophyta</taxon>
        <taxon>Embryophyta</taxon>
        <taxon>Tracheophyta</taxon>
        <taxon>Spermatophyta</taxon>
        <taxon>Magnoliopsida</taxon>
        <taxon>eudicotyledons</taxon>
        <taxon>Gunneridae</taxon>
        <taxon>Pentapetalae</taxon>
        <taxon>rosids</taxon>
        <taxon>fabids</taxon>
        <taxon>Malpighiales</taxon>
        <taxon>Euphorbiaceae</taxon>
        <taxon>Crotonoideae</taxon>
        <taxon>Manihoteae</taxon>
        <taxon>Manihot</taxon>
    </lineage>
</organism>
<sequence length="88" mass="10280">MKEKKKAKSFIGWKRIATLCCLSRQNNNLYRFRRLGSKRSLERERRSFSEDFFVRWGGASTLLSYFSLAMEGSLDFNVDISGSRLCVK</sequence>